<keyword evidence="7" id="KW-0325">Glycoprotein</keyword>
<keyword evidence="4 8" id="KW-1133">Transmembrane helix</keyword>
<proteinExistence type="predicted"/>
<dbReference type="PANTHER" id="PTHR42643">
    <property type="entry name" value="IONOTROPIC RECEPTOR 20A-RELATED"/>
    <property type="match status" value="1"/>
</dbReference>
<keyword evidence="5 8" id="KW-0472">Membrane</keyword>
<organism evidence="11">
    <name type="scientific">Drosophila grimshawi</name>
    <name type="common">Hawaiian fruit fly</name>
    <name type="synonym">Idiomyia grimshawi</name>
    <dbReference type="NCBI Taxonomy" id="7222"/>
    <lineage>
        <taxon>Eukaryota</taxon>
        <taxon>Metazoa</taxon>
        <taxon>Ecdysozoa</taxon>
        <taxon>Arthropoda</taxon>
        <taxon>Hexapoda</taxon>
        <taxon>Insecta</taxon>
        <taxon>Pterygota</taxon>
        <taxon>Neoptera</taxon>
        <taxon>Endopterygota</taxon>
        <taxon>Diptera</taxon>
        <taxon>Brachycera</taxon>
        <taxon>Muscomorpha</taxon>
        <taxon>Ephydroidea</taxon>
        <taxon>Drosophilidae</taxon>
        <taxon>Drosophila</taxon>
        <taxon>Hawaiian Drosophila</taxon>
    </lineage>
</organism>
<keyword evidence="3 8" id="KW-0812">Transmembrane</keyword>
<feature type="transmembrane region" description="Helical" evidence="8">
    <location>
        <begin position="359"/>
        <end position="378"/>
    </location>
</feature>
<dbReference type="InParanoid" id="B4JRM5"/>
<evidence type="ECO:0000313" key="11">
    <source>
        <dbReference type="Proteomes" id="UP000001070"/>
    </source>
</evidence>
<comment type="subcellular location">
    <subcellularLocation>
        <location evidence="1">Cell membrane</location>
        <topology evidence="1">Multi-pass membrane protein</topology>
    </subcellularLocation>
</comment>
<dbReference type="EMBL" id="CH916373">
    <property type="protein sequence ID" value="EDV94415.1"/>
    <property type="molecule type" value="Genomic_DNA"/>
</dbReference>
<evidence type="ECO:0000256" key="7">
    <source>
        <dbReference type="ARBA" id="ARBA00023180"/>
    </source>
</evidence>
<dbReference type="FunCoup" id="B4JRM5">
    <property type="interactions" value="14"/>
</dbReference>
<evidence type="ECO:0000313" key="10">
    <source>
        <dbReference type="EMBL" id="EDV94415.1"/>
    </source>
</evidence>
<evidence type="ECO:0000256" key="3">
    <source>
        <dbReference type="ARBA" id="ARBA00022692"/>
    </source>
</evidence>
<dbReference type="Proteomes" id="UP000001070">
    <property type="component" value="Unassembled WGS sequence"/>
</dbReference>
<dbReference type="OrthoDB" id="7841600at2759"/>
<dbReference type="OMA" id="MFTIVET"/>
<dbReference type="AlphaFoldDB" id="B4JRM5"/>
<keyword evidence="9" id="KW-0732">Signal</keyword>
<evidence type="ECO:0000256" key="5">
    <source>
        <dbReference type="ARBA" id="ARBA00023136"/>
    </source>
</evidence>
<feature type="transmembrane region" description="Helical" evidence="8">
    <location>
        <begin position="390"/>
        <end position="411"/>
    </location>
</feature>
<sequence length="626" mass="72074">MLAFYSILVLLSLLPVGFQLDTYLTPTPQEAGPSQIIVVNDIIKKVHKERVIEMLLVMNRRQDINCPLRDINPLELPTLRLDEERNITIKRHFNRKILALVCLSELPDTRLLSALADNLHRMRETPIIILLNSVASNLTKDLQIICETTANYNFIHLIVLHLTSNRIEESIVTYRLQPFPSPTLERIRNISDGHIFPKMWLNFKGKTALFLPDLSMPRSMLATDPRTGEQKLCGSSDRLILEFVKARNIQLQFLRPLENLTKIDNTEILNLTSSGKIDISPKPYTLSIKEISSKVEPTHFTGFVDVLILVPCGQEMSIRDVYTGLKTYSIIVLGAYFIFAVIETLIVASINWIFRRRPYLIYSPLVLNMRAFAGVLGLPMPPRRNRTSLSLQQIVIIMSIFSLVFSCFFNANLSTLLTKHPQNKQIQNLKELRDSGLPIKTDKSAKMNMENAINAEFLKNVLPNSEYLSNKEFRKLLFTLNSSYGYQTFTTAWNVIDKYQRYRQQNVLCTSSGLHVSKNIPTAYVLKKNSIFRQAFDDFINLTWSYGLINYWIEQAKEIMIHLAFAKETTPNNQESKITPLNIEDLKWLWKLLGVCYSLAGLVFMVEKCVAYLQRKRFNRKIYPNV</sequence>
<dbReference type="InterPro" id="IPR052192">
    <property type="entry name" value="Insect_Ionotropic_Sensory_Rcpt"/>
</dbReference>
<evidence type="ECO:0000256" key="9">
    <source>
        <dbReference type="SAM" id="SignalP"/>
    </source>
</evidence>
<feature type="signal peptide" evidence="9">
    <location>
        <begin position="1"/>
        <end position="19"/>
    </location>
</feature>
<dbReference type="HOGENOM" id="CLU_021814_1_0_1"/>
<keyword evidence="11" id="KW-1185">Reference proteome</keyword>
<gene>
    <name evidence="10" type="primary">Dgri\GH21042</name>
    <name evidence="10" type="ORF">Dgri_GH21042</name>
</gene>
<evidence type="ECO:0000256" key="6">
    <source>
        <dbReference type="ARBA" id="ARBA00023170"/>
    </source>
</evidence>
<feature type="transmembrane region" description="Helical" evidence="8">
    <location>
        <begin position="328"/>
        <end position="347"/>
    </location>
</feature>
<dbReference type="GO" id="GO:0005886">
    <property type="term" value="C:plasma membrane"/>
    <property type="evidence" value="ECO:0007669"/>
    <property type="project" value="UniProtKB-SubCell"/>
</dbReference>
<evidence type="ECO:0000256" key="1">
    <source>
        <dbReference type="ARBA" id="ARBA00004651"/>
    </source>
</evidence>
<protein>
    <submittedName>
        <fullName evidence="10">GH21042</fullName>
    </submittedName>
</protein>
<dbReference type="PANTHER" id="PTHR42643:SF41">
    <property type="entry name" value="IONOTROPIC RECEPTOR 20A-RELATED"/>
    <property type="match status" value="1"/>
</dbReference>
<keyword evidence="6" id="KW-0675">Receptor</keyword>
<evidence type="ECO:0000256" key="8">
    <source>
        <dbReference type="SAM" id="Phobius"/>
    </source>
</evidence>
<feature type="chain" id="PRO_5002812854" evidence="9">
    <location>
        <begin position="20"/>
        <end position="626"/>
    </location>
</feature>
<accession>B4JRM5</accession>
<dbReference type="eggNOG" id="ENOG502T8SD">
    <property type="taxonomic scope" value="Eukaryota"/>
</dbReference>
<keyword evidence="2" id="KW-1003">Cell membrane</keyword>
<evidence type="ECO:0000256" key="4">
    <source>
        <dbReference type="ARBA" id="ARBA00022989"/>
    </source>
</evidence>
<evidence type="ECO:0000256" key="2">
    <source>
        <dbReference type="ARBA" id="ARBA00022475"/>
    </source>
</evidence>
<name>B4JRM5_DROGR</name>
<dbReference type="PhylomeDB" id="B4JRM5"/>
<reference evidence="10 11" key="1">
    <citation type="journal article" date="2007" name="Nature">
        <title>Evolution of genes and genomes on the Drosophila phylogeny.</title>
        <authorList>
            <consortium name="Drosophila 12 Genomes Consortium"/>
            <person name="Clark A.G."/>
            <person name="Eisen M.B."/>
            <person name="Smith D.R."/>
            <person name="Bergman C.M."/>
            <person name="Oliver B."/>
            <person name="Markow T.A."/>
            <person name="Kaufman T.C."/>
            <person name="Kellis M."/>
            <person name="Gelbart W."/>
            <person name="Iyer V.N."/>
            <person name="Pollard D.A."/>
            <person name="Sackton T.B."/>
            <person name="Larracuente A.M."/>
            <person name="Singh N.D."/>
            <person name="Abad J.P."/>
            <person name="Abt D.N."/>
            <person name="Adryan B."/>
            <person name="Aguade M."/>
            <person name="Akashi H."/>
            <person name="Anderson W.W."/>
            <person name="Aquadro C.F."/>
            <person name="Ardell D.H."/>
            <person name="Arguello R."/>
            <person name="Artieri C.G."/>
            <person name="Barbash D.A."/>
            <person name="Barker D."/>
            <person name="Barsanti P."/>
            <person name="Batterham P."/>
            <person name="Batzoglou S."/>
            <person name="Begun D."/>
            <person name="Bhutkar A."/>
            <person name="Blanco E."/>
            <person name="Bosak S.A."/>
            <person name="Bradley R.K."/>
            <person name="Brand A.D."/>
            <person name="Brent M.R."/>
            <person name="Brooks A.N."/>
            <person name="Brown R.H."/>
            <person name="Butlin R.K."/>
            <person name="Caggese C."/>
            <person name="Calvi B.R."/>
            <person name="Bernardo de Carvalho A."/>
            <person name="Caspi A."/>
            <person name="Castrezana S."/>
            <person name="Celniker S.E."/>
            <person name="Chang J.L."/>
            <person name="Chapple C."/>
            <person name="Chatterji S."/>
            <person name="Chinwalla A."/>
            <person name="Civetta A."/>
            <person name="Clifton S.W."/>
            <person name="Comeron J.M."/>
            <person name="Costello J.C."/>
            <person name="Coyne J.A."/>
            <person name="Daub J."/>
            <person name="David R.G."/>
            <person name="Delcher A.L."/>
            <person name="Delehaunty K."/>
            <person name="Do C.B."/>
            <person name="Ebling H."/>
            <person name="Edwards K."/>
            <person name="Eickbush T."/>
            <person name="Evans J.D."/>
            <person name="Filipski A."/>
            <person name="Findeiss S."/>
            <person name="Freyhult E."/>
            <person name="Fulton L."/>
            <person name="Fulton R."/>
            <person name="Garcia A.C."/>
            <person name="Gardiner A."/>
            <person name="Garfield D.A."/>
            <person name="Garvin B.E."/>
            <person name="Gibson G."/>
            <person name="Gilbert D."/>
            <person name="Gnerre S."/>
            <person name="Godfrey J."/>
            <person name="Good R."/>
            <person name="Gotea V."/>
            <person name="Gravely B."/>
            <person name="Greenberg A.J."/>
            <person name="Griffiths-Jones S."/>
            <person name="Gross S."/>
            <person name="Guigo R."/>
            <person name="Gustafson E.A."/>
            <person name="Haerty W."/>
            <person name="Hahn M.W."/>
            <person name="Halligan D.L."/>
            <person name="Halpern A.L."/>
            <person name="Halter G.M."/>
            <person name="Han M.V."/>
            <person name="Heger A."/>
            <person name="Hillier L."/>
            <person name="Hinrichs A.S."/>
            <person name="Holmes I."/>
            <person name="Hoskins R.A."/>
            <person name="Hubisz M.J."/>
            <person name="Hultmark D."/>
            <person name="Huntley M.A."/>
            <person name="Jaffe D.B."/>
            <person name="Jagadeeshan S."/>
            <person name="Jeck W.R."/>
            <person name="Johnson J."/>
            <person name="Jones C.D."/>
            <person name="Jordan W.C."/>
            <person name="Karpen G.H."/>
            <person name="Kataoka E."/>
            <person name="Keightley P.D."/>
            <person name="Kheradpour P."/>
            <person name="Kirkness E.F."/>
            <person name="Koerich L.B."/>
            <person name="Kristiansen K."/>
            <person name="Kudrna D."/>
            <person name="Kulathinal R.J."/>
            <person name="Kumar S."/>
            <person name="Kwok R."/>
            <person name="Lander E."/>
            <person name="Langley C.H."/>
            <person name="Lapoint R."/>
            <person name="Lazzaro B.P."/>
            <person name="Lee S.J."/>
            <person name="Levesque L."/>
            <person name="Li R."/>
            <person name="Lin C.F."/>
            <person name="Lin M.F."/>
            <person name="Lindblad-Toh K."/>
            <person name="Llopart A."/>
            <person name="Long M."/>
            <person name="Low L."/>
            <person name="Lozovsky E."/>
            <person name="Lu J."/>
            <person name="Luo M."/>
            <person name="Machado C.A."/>
            <person name="Makalowski W."/>
            <person name="Marzo M."/>
            <person name="Matsuda M."/>
            <person name="Matzkin L."/>
            <person name="McAllister B."/>
            <person name="McBride C.S."/>
            <person name="McKernan B."/>
            <person name="McKernan K."/>
            <person name="Mendez-Lago M."/>
            <person name="Minx P."/>
            <person name="Mollenhauer M.U."/>
            <person name="Montooth K."/>
            <person name="Mount S.M."/>
            <person name="Mu X."/>
            <person name="Myers E."/>
            <person name="Negre B."/>
            <person name="Newfeld S."/>
            <person name="Nielsen R."/>
            <person name="Noor M.A."/>
            <person name="O'Grady P."/>
            <person name="Pachter L."/>
            <person name="Papaceit M."/>
            <person name="Parisi M.J."/>
            <person name="Parisi M."/>
            <person name="Parts L."/>
            <person name="Pedersen J.S."/>
            <person name="Pesole G."/>
            <person name="Phillippy A.M."/>
            <person name="Ponting C.P."/>
            <person name="Pop M."/>
            <person name="Porcelli D."/>
            <person name="Powell J.R."/>
            <person name="Prohaska S."/>
            <person name="Pruitt K."/>
            <person name="Puig M."/>
            <person name="Quesneville H."/>
            <person name="Ram K.R."/>
            <person name="Rand D."/>
            <person name="Rasmussen M.D."/>
            <person name="Reed L.K."/>
            <person name="Reenan R."/>
            <person name="Reily A."/>
            <person name="Remington K.A."/>
            <person name="Rieger T.T."/>
            <person name="Ritchie M.G."/>
            <person name="Robin C."/>
            <person name="Rogers Y.H."/>
            <person name="Rohde C."/>
            <person name="Rozas J."/>
            <person name="Rubenfield M.J."/>
            <person name="Ruiz A."/>
            <person name="Russo S."/>
            <person name="Salzberg S.L."/>
            <person name="Sanchez-Gracia A."/>
            <person name="Saranga D.J."/>
            <person name="Sato H."/>
            <person name="Schaeffer S.W."/>
            <person name="Schatz M.C."/>
            <person name="Schlenke T."/>
            <person name="Schwartz R."/>
            <person name="Segarra C."/>
            <person name="Singh R.S."/>
            <person name="Sirot L."/>
            <person name="Sirota M."/>
            <person name="Sisneros N.B."/>
            <person name="Smith C.D."/>
            <person name="Smith T.F."/>
            <person name="Spieth J."/>
            <person name="Stage D.E."/>
            <person name="Stark A."/>
            <person name="Stephan W."/>
            <person name="Strausberg R.L."/>
            <person name="Strempel S."/>
            <person name="Sturgill D."/>
            <person name="Sutton G."/>
            <person name="Sutton G.G."/>
            <person name="Tao W."/>
            <person name="Teichmann S."/>
            <person name="Tobari Y.N."/>
            <person name="Tomimura Y."/>
            <person name="Tsolas J.M."/>
            <person name="Valente V.L."/>
            <person name="Venter E."/>
            <person name="Venter J.C."/>
            <person name="Vicario S."/>
            <person name="Vieira F.G."/>
            <person name="Vilella A.J."/>
            <person name="Villasante A."/>
            <person name="Walenz B."/>
            <person name="Wang J."/>
            <person name="Wasserman M."/>
            <person name="Watts T."/>
            <person name="Wilson D."/>
            <person name="Wilson R.K."/>
            <person name="Wing R.A."/>
            <person name="Wolfner M.F."/>
            <person name="Wong A."/>
            <person name="Wong G.K."/>
            <person name="Wu C.I."/>
            <person name="Wu G."/>
            <person name="Yamamoto D."/>
            <person name="Yang H.P."/>
            <person name="Yang S.P."/>
            <person name="Yorke J.A."/>
            <person name="Yoshida K."/>
            <person name="Zdobnov E."/>
            <person name="Zhang P."/>
            <person name="Zhang Y."/>
            <person name="Zimin A.V."/>
            <person name="Baldwin J."/>
            <person name="Abdouelleil A."/>
            <person name="Abdulkadir J."/>
            <person name="Abebe A."/>
            <person name="Abera B."/>
            <person name="Abreu J."/>
            <person name="Acer S.C."/>
            <person name="Aftuck L."/>
            <person name="Alexander A."/>
            <person name="An P."/>
            <person name="Anderson E."/>
            <person name="Anderson S."/>
            <person name="Arachi H."/>
            <person name="Azer M."/>
            <person name="Bachantsang P."/>
            <person name="Barry A."/>
            <person name="Bayul T."/>
            <person name="Berlin A."/>
            <person name="Bessette D."/>
            <person name="Bloom T."/>
            <person name="Blye J."/>
            <person name="Boguslavskiy L."/>
            <person name="Bonnet C."/>
            <person name="Boukhgalter B."/>
            <person name="Bourzgui I."/>
            <person name="Brown A."/>
            <person name="Cahill P."/>
            <person name="Channer S."/>
            <person name="Cheshatsang Y."/>
            <person name="Chuda L."/>
            <person name="Citroen M."/>
            <person name="Collymore A."/>
            <person name="Cooke P."/>
            <person name="Costello M."/>
            <person name="D'Aco K."/>
            <person name="Daza R."/>
            <person name="De Haan G."/>
            <person name="DeGray S."/>
            <person name="DeMaso C."/>
            <person name="Dhargay N."/>
            <person name="Dooley K."/>
            <person name="Dooley E."/>
            <person name="Doricent M."/>
            <person name="Dorje P."/>
            <person name="Dorjee K."/>
            <person name="Dupes A."/>
            <person name="Elong R."/>
            <person name="Falk J."/>
            <person name="Farina A."/>
            <person name="Faro S."/>
            <person name="Ferguson D."/>
            <person name="Fisher S."/>
            <person name="Foley C.D."/>
            <person name="Franke A."/>
            <person name="Friedrich D."/>
            <person name="Gadbois L."/>
            <person name="Gearin G."/>
            <person name="Gearin C.R."/>
            <person name="Giannoukos G."/>
            <person name="Goode T."/>
            <person name="Graham J."/>
            <person name="Grandbois E."/>
            <person name="Grewal S."/>
            <person name="Gyaltsen K."/>
            <person name="Hafez N."/>
            <person name="Hagos B."/>
            <person name="Hall J."/>
            <person name="Henson C."/>
            <person name="Hollinger A."/>
            <person name="Honan T."/>
            <person name="Huard M.D."/>
            <person name="Hughes L."/>
            <person name="Hurhula B."/>
            <person name="Husby M.E."/>
            <person name="Kamat A."/>
            <person name="Kanga B."/>
            <person name="Kashin S."/>
            <person name="Khazanovich D."/>
            <person name="Kisner P."/>
            <person name="Lance K."/>
            <person name="Lara M."/>
            <person name="Lee W."/>
            <person name="Lennon N."/>
            <person name="Letendre F."/>
            <person name="LeVine R."/>
            <person name="Lipovsky A."/>
            <person name="Liu X."/>
            <person name="Liu J."/>
            <person name="Liu S."/>
            <person name="Lokyitsang T."/>
            <person name="Lokyitsang Y."/>
            <person name="Lubonja R."/>
            <person name="Lui A."/>
            <person name="MacDonald P."/>
            <person name="Magnisalis V."/>
            <person name="Maru K."/>
            <person name="Matthews C."/>
            <person name="McCusker W."/>
            <person name="McDonough S."/>
            <person name="Mehta T."/>
            <person name="Meldrim J."/>
            <person name="Meneus L."/>
            <person name="Mihai O."/>
            <person name="Mihalev A."/>
            <person name="Mihova T."/>
            <person name="Mittelman R."/>
            <person name="Mlenga V."/>
            <person name="Montmayeur A."/>
            <person name="Mulrain L."/>
            <person name="Navidi A."/>
            <person name="Naylor J."/>
            <person name="Negash T."/>
            <person name="Nguyen T."/>
            <person name="Nguyen N."/>
            <person name="Nicol R."/>
            <person name="Norbu C."/>
            <person name="Norbu N."/>
            <person name="Novod N."/>
            <person name="O'Neill B."/>
            <person name="Osman S."/>
            <person name="Markiewicz E."/>
            <person name="Oyono O.L."/>
            <person name="Patti C."/>
            <person name="Phunkhang P."/>
            <person name="Pierre F."/>
            <person name="Priest M."/>
            <person name="Raghuraman S."/>
            <person name="Rege F."/>
            <person name="Reyes R."/>
            <person name="Rise C."/>
            <person name="Rogov P."/>
            <person name="Ross K."/>
            <person name="Ryan E."/>
            <person name="Settipalli S."/>
            <person name="Shea T."/>
            <person name="Sherpa N."/>
            <person name="Shi L."/>
            <person name="Shih D."/>
            <person name="Sparrow T."/>
            <person name="Spaulding J."/>
            <person name="Stalker J."/>
            <person name="Stange-Thomann N."/>
            <person name="Stavropoulos S."/>
            <person name="Stone C."/>
            <person name="Strader C."/>
            <person name="Tesfaye S."/>
            <person name="Thomson T."/>
            <person name="Thoulutsang Y."/>
            <person name="Thoulutsang D."/>
            <person name="Topham K."/>
            <person name="Topping I."/>
            <person name="Tsamla T."/>
            <person name="Vassiliev H."/>
            <person name="Vo A."/>
            <person name="Wangchuk T."/>
            <person name="Wangdi T."/>
            <person name="Weiand M."/>
            <person name="Wilkinson J."/>
            <person name="Wilson A."/>
            <person name="Yadav S."/>
            <person name="Young G."/>
            <person name="Yu Q."/>
            <person name="Zembek L."/>
            <person name="Zhong D."/>
            <person name="Zimmer A."/>
            <person name="Zwirko Z."/>
            <person name="Jaffe D.B."/>
            <person name="Alvarez P."/>
            <person name="Brockman W."/>
            <person name="Butler J."/>
            <person name="Chin C."/>
            <person name="Gnerre S."/>
            <person name="Grabherr M."/>
            <person name="Kleber M."/>
            <person name="Mauceli E."/>
            <person name="MacCallum I."/>
        </authorList>
    </citation>
    <scope>NUCLEOTIDE SEQUENCE [LARGE SCALE GENOMIC DNA]</scope>
    <source>
        <strain evidence="11">Tucson 15287-2541.00</strain>
    </source>
</reference>